<dbReference type="EMBL" id="JANTZM010000007">
    <property type="protein sequence ID" value="MCS4157710.1"/>
    <property type="molecule type" value="Genomic_DNA"/>
</dbReference>
<evidence type="ECO:0000313" key="2">
    <source>
        <dbReference type="EMBL" id="MCS4157710.1"/>
    </source>
</evidence>
<proteinExistence type="predicted"/>
<dbReference type="Proteomes" id="UP001155110">
    <property type="component" value="Unassembled WGS sequence"/>
</dbReference>
<gene>
    <name evidence="2" type="ORF">GGP99_001674</name>
</gene>
<sequence>MPSILDLVHESSADLKDRARQTDGVNVSLSKNEHLKALSDEDVGKKAEVILSANRPQLVSAASEVGLDHKDVSVPRLKELLLESVCGFSQGGDEVPYPTGDQEEKIPDEKTSHFETPQMRQDAIEAATVKAAEKAVRKHVTYHVIESFRPKDHNDPLRVARAYPDHSEEEIIVATVTVPAVHWPVQTTSTSRGNGRLTSKTST</sequence>
<protein>
    <submittedName>
        <fullName evidence="2">Uncharacterized protein</fullName>
    </submittedName>
</protein>
<evidence type="ECO:0000313" key="3">
    <source>
        <dbReference type="Proteomes" id="UP001155110"/>
    </source>
</evidence>
<evidence type="ECO:0000256" key="1">
    <source>
        <dbReference type="SAM" id="MobiDB-lite"/>
    </source>
</evidence>
<dbReference type="RefSeq" id="WP_259258231.1">
    <property type="nucleotide sequence ID" value="NZ_JANTZM010000007.1"/>
</dbReference>
<feature type="region of interest" description="Disordered" evidence="1">
    <location>
        <begin position="92"/>
        <end position="115"/>
    </location>
</feature>
<comment type="caution">
    <text evidence="2">The sequence shown here is derived from an EMBL/GenBank/DDBJ whole genome shotgun (WGS) entry which is preliminary data.</text>
</comment>
<name>A0AAW5P8H5_9BACT</name>
<dbReference type="AlphaFoldDB" id="A0AAW5P8H5"/>
<organism evidence="2 3">
    <name type="scientific">Salinibacter ruber</name>
    <dbReference type="NCBI Taxonomy" id="146919"/>
    <lineage>
        <taxon>Bacteria</taxon>
        <taxon>Pseudomonadati</taxon>
        <taxon>Rhodothermota</taxon>
        <taxon>Rhodothermia</taxon>
        <taxon>Rhodothermales</taxon>
        <taxon>Salinibacteraceae</taxon>
        <taxon>Salinibacter</taxon>
    </lineage>
</organism>
<accession>A0AAW5P8H5</accession>
<feature type="compositionally biased region" description="Basic and acidic residues" evidence="1">
    <location>
        <begin position="102"/>
        <end position="113"/>
    </location>
</feature>
<reference evidence="2" key="1">
    <citation type="submission" date="2022-08" db="EMBL/GenBank/DDBJ databases">
        <title>Genomic Encyclopedia of Type Strains, Phase V (KMG-V): Genome sequencing to study the core and pangenomes of soil and plant-associated prokaryotes.</title>
        <authorList>
            <person name="Whitman W."/>
        </authorList>
    </citation>
    <scope>NUCLEOTIDE SEQUENCE</scope>
    <source>
        <strain evidence="2">SP3002</strain>
    </source>
</reference>